<dbReference type="PANTHER" id="PTHR43479:SF7">
    <property type="entry name" value="TETR-FAMILY TRANSCRIPTIONAL REGULATOR"/>
    <property type="match status" value="1"/>
</dbReference>
<evidence type="ECO:0000259" key="4">
    <source>
        <dbReference type="PROSITE" id="PS50977"/>
    </source>
</evidence>
<dbReference type="InterPro" id="IPR009057">
    <property type="entry name" value="Homeodomain-like_sf"/>
</dbReference>
<dbReference type="PANTHER" id="PTHR43479">
    <property type="entry name" value="ACREF/ENVCD OPERON REPRESSOR-RELATED"/>
    <property type="match status" value="1"/>
</dbReference>
<comment type="caution">
    <text evidence="5">The sequence shown here is derived from an EMBL/GenBank/DDBJ whole genome shotgun (WGS) entry which is preliminary data.</text>
</comment>
<accession>A0ABM9ZTP8</accession>
<dbReference type="PROSITE" id="PS50977">
    <property type="entry name" value="HTH_TETR_2"/>
    <property type="match status" value="1"/>
</dbReference>
<evidence type="ECO:0000256" key="2">
    <source>
        <dbReference type="PROSITE-ProRule" id="PRU00335"/>
    </source>
</evidence>
<sequence>MINYTEKAIHDTFVQILKETNYGKLTVKNITDRCEISRNTFYYYYDSIQSLMEAVLKEWLAPVGEDRELNGLYDSVASLVSNCLAHRREILRIFHSVYKTILMRDIETFVKHGAARFVREKQQNHPFYEKDRTTLVSFYEHVLMGFFMYWLHDGMNSDIRSFTSVLDVFFSPRAASEGANESEPSPKSSSGGDNG</sequence>
<dbReference type="SUPFAM" id="SSF46689">
    <property type="entry name" value="Homeodomain-like"/>
    <property type="match status" value="1"/>
</dbReference>
<feature type="compositionally biased region" description="Low complexity" evidence="3">
    <location>
        <begin position="181"/>
        <end position="195"/>
    </location>
</feature>
<evidence type="ECO:0000313" key="5">
    <source>
        <dbReference type="EMBL" id="EFB90261.1"/>
    </source>
</evidence>
<feature type="DNA-binding region" description="H-T-H motif" evidence="2">
    <location>
        <begin position="26"/>
        <end position="45"/>
    </location>
</feature>
<keyword evidence="6" id="KW-1185">Reference proteome</keyword>
<evidence type="ECO:0000256" key="1">
    <source>
        <dbReference type="ARBA" id="ARBA00023125"/>
    </source>
</evidence>
<dbReference type="InterPro" id="IPR039532">
    <property type="entry name" value="TetR_C_Firmicutes"/>
</dbReference>
<reference evidence="5 6" key="1">
    <citation type="submission" date="2009-12" db="EMBL/GenBank/DDBJ databases">
        <authorList>
            <person name="Shrivastava S."/>
            <person name="Madupu R."/>
            <person name="Durkin A.S."/>
            <person name="Torralba M."/>
            <person name="Methe B."/>
            <person name="Sutton G.G."/>
            <person name="Strausberg R.L."/>
            <person name="Nelson K.E."/>
        </authorList>
    </citation>
    <scope>NUCLEOTIDE SEQUENCE [LARGE SCALE GENOMIC DNA]</scope>
    <source>
        <strain evidence="5 6">W5455</strain>
    </source>
</reference>
<evidence type="ECO:0000256" key="3">
    <source>
        <dbReference type="SAM" id="MobiDB-lite"/>
    </source>
</evidence>
<dbReference type="EMBL" id="ADFP01000086">
    <property type="protein sequence ID" value="EFB90261.1"/>
    <property type="molecule type" value="Genomic_DNA"/>
</dbReference>
<dbReference type="Proteomes" id="UP000006462">
    <property type="component" value="Unassembled WGS sequence"/>
</dbReference>
<dbReference type="RefSeq" id="WP_009165220.1">
    <property type="nucleotide sequence ID" value="NZ_ADFP01000086.1"/>
</dbReference>
<dbReference type="Pfam" id="PF00440">
    <property type="entry name" value="TetR_N"/>
    <property type="match status" value="1"/>
</dbReference>
<protein>
    <submittedName>
        <fullName evidence="5">Transcriptional regulator, TetR family</fullName>
    </submittedName>
</protein>
<dbReference type="Pfam" id="PF14278">
    <property type="entry name" value="TetR_C_8"/>
    <property type="match status" value="1"/>
</dbReference>
<feature type="domain" description="HTH tetR-type" evidence="4">
    <location>
        <begin position="3"/>
        <end position="63"/>
    </location>
</feature>
<organism evidence="5 6">
    <name type="scientific">Pyramidobacter piscolens W5455</name>
    <dbReference type="NCBI Taxonomy" id="352165"/>
    <lineage>
        <taxon>Bacteria</taxon>
        <taxon>Thermotogati</taxon>
        <taxon>Synergistota</taxon>
        <taxon>Synergistia</taxon>
        <taxon>Synergistales</taxon>
        <taxon>Dethiosulfovibrionaceae</taxon>
        <taxon>Pyramidobacter</taxon>
    </lineage>
</organism>
<dbReference type="InterPro" id="IPR001647">
    <property type="entry name" value="HTH_TetR"/>
</dbReference>
<name>A0ABM9ZTP8_9BACT</name>
<keyword evidence="1 2" id="KW-0238">DNA-binding</keyword>
<dbReference type="InterPro" id="IPR050624">
    <property type="entry name" value="HTH-type_Tx_Regulator"/>
</dbReference>
<feature type="region of interest" description="Disordered" evidence="3">
    <location>
        <begin position="174"/>
        <end position="195"/>
    </location>
</feature>
<proteinExistence type="predicted"/>
<dbReference type="Gene3D" id="1.10.357.10">
    <property type="entry name" value="Tetracycline Repressor, domain 2"/>
    <property type="match status" value="1"/>
</dbReference>
<gene>
    <name evidence="5" type="ORF">HMPREF7215_1172</name>
</gene>
<evidence type="ECO:0000313" key="6">
    <source>
        <dbReference type="Proteomes" id="UP000006462"/>
    </source>
</evidence>